<feature type="domain" description="Retrovirus-related Pol polyprotein from transposon TNT 1-94-like beta-barrel" evidence="3">
    <location>
        <begin position="3"/>
        <end position="53"/>
    </location>
</feature>
<evidence type="ECO:0000313" key="4">
    <source>
        <dbReference type="EMBL" id="JAP33251.1"/>
    </source>
</evidence>
<dbReference type="EMBL" id="GEDG01005197">
    <property type="protein sequence ID" value="JAP33251.1"/>
    <property type="molecule type" value="Transcribed_RNA"/>
</dbReference>
<evidence type="ECO:0000256" key="1">
    <source>
        <dbReference type="ARBA" id="ARBA00022670"/>
    </source>
</evidence>
<reference evidence="4" key="1">
    <citation type="submission" date="2015-12" db="EMBL/GenBank/DDBJ databases">
        <title>Gene expression during late stages of embryo sac development: a critical building block for successful pollen-pistil interactions.</title>
        <authorList>
            <person name="Liu Y."/>
            <person name="Joly V."/>
            <person name="Sabar M."/>
            <person name="Matton D.P."/>
        </authorList>
    </citation>
    <scope>NUCLEOTIDE SEQUENCE</scope>
</reference>
<dbReference type="Gene3D" id="3.30.420.10">
    <property type="entry name" value="Ribonuclease H-like superfamily/Ribonuclease H"/>
    <property type="match status" value="1"/>
</dbReference>
<organism evidence="4">
    <name type="scientific">Solanum chacoense</name>
    <name type="common">Chaco potato</name>
    <dbReference type="NCBI Taxonomy" id="4108"/>
    <lineage>
        <taxon>Eukaryota</taxon>
        <taxon>Viridiplantae</taxon>
        <taxon>Streptophyta</taxon>
        <taxon>Embryophyta</taxon>
        <taxon>Tracheophyta</taxon>
        <taxon>Spermatophyta</taxon>
        <taxon>Magnoliopsida</taxon>
        <taxon>eudicotyledons</taxon>
        <taxon>Gunneridae</taxon>
        <taxon>Pentapetalae</taxon>
        <taxon>asterids</taxon>
        <taxon>lamiids</taxon>
        <taxon>Solanales</taxon>
        <taxon>Solanaceae</taxon>
        <taxon>Solanoideae</taxon>
        <taxon>Solaneae</taxon>
        <taxon>Solanum</taxon>
    </lineage>
</organism>
<dbReference type="PANTHER" id="PTHR42648:SF18">
    <property type="entry name" value="RETROTRANSPOSON, UNCLASSIFIED-LIKE PROTEIN"/>
    <property type="match status" value="1"/>
</dbReference>
<dbReference type="GO" id="GO:0008233">
    <property type="term" value="F:peptidase activity"/>
    <property type="evidence" value="ECO:0007669"/>
    <property type="project" value="UniProtKB-KW"/>
</dbReference>
<dbReference type="Pfam" id="PF13976">
    <property type="entry name" value="gag_pre-integrs"/>
    <property type="match status" value="1"/>
</dbReference>
<protein>
    <submittedName>
        <fullName evidence="4">Putative ovule protein</fullName>
    </submittedName>
</protein>
<keyword evidence="1" id="KW-0378">Hydrolase</keyword>
<dbReference type="InterPro" id="IPR025724">
    <property type="entry name" value="GAG-pre-integrase_dom"/>
</dbReference>
<evidence type="ECO:0000259" key="3">
    <source>
        <dbReference type="Pfam" id="PF22936"/>
    </source>
</evidence>
<proteinExistence type="predicted"/>
<dbReference type="GO" id="GO:0006508">
    <property type="term" value="P:proteolysis"/>
    <property type="evidence" value="ECO:0007669"/>
    <property type="project" value="UniProtKB-KW"/>
</dbReference>
<dbReference type="AlphaFoldDB" id="A0A0V0ILB6"/>
<dbReference type="PANTHER" id="PTHR42648">
    <property type="entry name" value="TRANSPOSASE, PUTATIVE-RELATED"/>
    <property type="match status" value="1"/>
</dbReference>
<dbReference type="InterPro" id="IPR054722">
    <property type="entry name" value="PolX-like_BBD"/>
</dbReference>
<feature type="domain" description="GAG-pre-integrase" evidence="2">
    <location>
        <begin position="94"/>
        <end position="149"/>
    </location>
</feature>
<dbReference type="InterPro" id="IPR036397">
    <property type="entry name" value="RNaseH_sf"/>
</dbReference>
<accession>A0A0V0ILB6</accession>
<dbReference type="InterPro" id="IPR039537">
    <property type="entry name" value="Retrotran_Ty1/copia-like"/>
</dbReference>
<name>A0A0V0ILB6_SOLCH</name>
<sequence>MVTANNSKMSITHIGKTVFMSHHSLRQVELQNIYHVPGIQKNLLYVSQLTDSGNYVLFGPNDIKVYRNLKVTSTPIMEERRLESIYVMSAETTYVEKTRSNETADLWHTRLGHMSYNKLKIMMQQSKLKGLPKLEIIGDTTCVGCQYGKAHQLPYEESKYQAKKQLELVHSDVFGPVKQSSISGYRYMVAFIDDFSWYIWIY</sequence>
<keyword evidence="1" id="KW-0645">Protease</keyword>
<dbReference type="GO" id="GO:0003676">
    <property type="term" value="F:nucleic acid binding"/>
    <property type="evidence" value="ECO:0007669"/>
    <property type="project" value="InterPro"/>
</dbReference>
<evidence type="ECO:0000259" key="2">
    <source>
        <dbReference type="Pfam" id="PF13976"/>
    </source>
</evidence>
<dbReference type="Pfam" id="PF22936">
    <property type="entry name" value="Pol_BBD"/>
    <property type="match status" value="1"/>
</dbReference>